<evidence type="ECO:0000313" key="2">
    <source>
        <dbReference type="EMBL" id="MPN45520.1"/>
    </source>
</evidence>
<sequence length="86" mass="8824">MLGDRPLVAGGAGHVDQPTDQLGQPPGGDEVGGGPDPLPQRPVEAAQVGVTVGRDGGIAEDRDARRGHARSPSPGRCWARKPETIV</sequence>
<feature type="compositionally biased region" description="Gly residues" evidence="1">
    <location>
        <begin position="25"/>
        <end position="35"/>
    </location>
</feature>
<accession>A0A645I2Y6</accession>
<organism evidence="2">
    <name type="scientific">bioreactor metagenome</name>
    <dbReference type="NCBI Taxonomy" id="1076179"/>
    <lineage>
        <taxon>unclassified sequences</taxon>
        <taxon>metagenomes</taxon>
        <taxon>ecological metagenomes</taxon>
    </lineage>
</organism>
<feature type="region of interest" description="Disordered" evidence="1">
    <location>
        <begin position="1"/>
        <end position="86"/>
    </location>
</feature>
<gene>
    <name evidence="2" type="ORF">SDC9_193087</name>
</gene>
<reference evidence="2" key="1">
    <citation type="submission" date="2019-08" db="EMBL/GenBank/DDBJ databases">
        <authorList>
            <person name="Kucharzyk K."/>
            <person name="Murdoch R.W."/>
            <person name="Higgins S."/>
            <person name="Loffler F."/>
        </authorList>
    </citation>
    <scope>NUCLEOTIDE SEQUENCE</scope>
</reference>
<name>A0A645I2Y6_9ZZZZ</name>
<feature type="compositionally biased region" description="Basic and acidic residues" evidence="1">
    <location>
        <begin position="57"/>
        <end position="66"/>
    </location>
</feature>
<comment type="caution">
    <text evidence="2">The sequence shown here is derived from an EMBL/GenBank/DDBJ whole genome shotgun (WGS) entry which is preliminary data.</text>
</comment>
<protein>
    <submittedName>
        <fullName evidence="2">Uncharacterized protein</fullName>
    </submittedName>
</protein>
<dbReference type="EMBL" id="VSSQ01105496">
    <property type="protein sequence ID" value="MPN45520.1"/>
    <property type="molecule type" value="Genomic_DNA"/>
</dbReference>
<proteinExistence type="predicted"/>
<evidence type="ECO:0000256" key="1">
    <source>
        <dbReference type="SAM" id="MobiDB-lite"/>
    </source>
</evidence>
<dbReference type="AlphaFoldDB" id="A0A645I2Y6"/>